<reference evidence="3" key="2">
    <citation type="journal article" date="2017" name="Nat. Plants">
        <title>The Aegilops tauschii genome reveals multiple impacts of transposons.</title>
        <authorList>
            <person name="Zhao G."/>
            <person name="Zou C."/>
            <person name="Li K."/>
            <person name="Wang K."/>
            <person name="Li T."/>
            <person name="Gao L."/>
            <person name="Zhang X."/>
            <person name="Wang H."/>
            <person name="Yang Z."/>
            <person name="Liu X."/>
            <person name="Jiang W."/>
            <person name="Mao L."/>
            <person name="Kong X."/>
            <person name="Jiao Y."/>
            <person name="Jia J."/>
        </authorList>
    </citation>
    <scope>NUCLEOTIDE SEQUENCE [LARGE SCALE GENOMIC DNA]</scope>
    <source>
        <strain evidence="3">cv. AL8/78</strain>
    </source>
</reference>
<reference evidence="2" key="5">
    <citation type="journal article" date="2021" name="G3 (Bethesda)">
        <title>Aegilops tauschii genome assembly Aet v5.0 features greater sequence contiguity and improved annotation.</title>
        <authorList>
            <person name="Wang L."/>
            <person name="Zhu T."/>
            <person name="Rodriguez J.C."/>
            <person name="Deal K.R."/>
            <person name="Dubcovsky J."/>
            <person name="McGuire P.E."/>
            <person name="Lux T."/>
            <person name="Spannagl M."/>
            <person name="Mayer K.F.X."/>
            <person name="Baldrich P."/>
            <person name="Meyers B.C."/>
            <person name="Huo N."/>
            <person name="Gu Y.Q."/>
            <person name="Zhou H."/>
            <person name="Devos K.M."/>
            <person name="Bennetzen J.L."/>
            <person name="Unver T."/>
            <person name="Budak H."/>
            <person name="Gulick P.J."/>
            <person name="Galiba G."/>
            <person name="Kalapos B."/>
            <person name="Nelson D.R."/>
            <person name="Li P."/>
            <person name="You F.M."/>
            <person name="Luo M.C."/>
            <person name="Dvorak J."/>
        </authorList>
    </citation>
    <scope>NUCLEOTIDE SEQUENCE [LARGE SCALE GENOMIC DNA]</scope>
    <source>
        <strain evidence="2">cv. AL8/78</strain>
    </source>
</reference>
<evidence type="ECO:0000313" key="2">
    <source>
        <dbReference type="EnsemblPlants" id="AET2Gv20525100.6"/>
    </source>
</evidence>
<proteinExistence type="predicted"/>
<name>A0A453BIX1_AEGTS</name>
<reference evidence="2" key="4">
    <citation type="submission" date="2019-03" db="UniProtKB">
        <authorList>
            <consortium name="EnsemblPlants"/>
        </authorList>
    </citation>
    <scope>IDENTIFICATION</scope>
</reference>
<reference evidence="3" key="1">
    <citation type="journal article" date="2014" name="Science">
        <title>Ancient hybridizations among the ancestral genomes of bread wheat.</title>
        <authorList>
            <consortium name="International Wheat Genome Sequencing Consortium,"/>
            <person name="Marcussen T."/>
            <person name="Sandve S.R."/>
            <person name="Heier L."/>
            <person name="Spannagl M."/>
            <person name="Pfeifer M."/>
            <person name="Jakobsen K.S."/>
            <person name="Wulff B.B."/>
            <person name="Steuernagel B."/>
            <person name="Mayer K.F."/>
            <person name="Olsen O.A."/>
        </authorList>
    </citation>
    <scope>NUCLEOTIDE SEQUENCE [LARGE SCALE GENOMIC DNA]</scope>
    <source>
        <strain evidence="3">cv. AL8/78</strain>
    </source>
</reference>
<evidence type="ECO:0000313" key="3">
    <source>
        <dbReference type="Proteomes" id="UP000015105"/>
    </source>
</evidence>
<sequence>MAVNCLYVVAASTAASAAALQWWAASFLDAPRDGDVGGGDWLETSLRSHVTVALLANLAAHVLLVLLLALKVIG</sequence>
<keyword evidence="1" id="KW-1133">Transmembrane helix</keyword>
<evidence type="ECO:0000256" key="1">
    <source>
        <dbReference type="SAM" id="Phobius"/>
    </source>
</evidence>
<dbReference type="AlphaFoldDB" id="A0A453BIX1"/>
<accession>A0A453BIX1</accession>
<keyword evidence="3" id="KW-1185">Reference proteome</keyword>
<keyword evidence="1" id="KW-0812">Transmembrane</keyword>
<dbReference type="Gramene" id="AET2Gv20525100.6">
    <property type="protein sequence ID" value="AET2Gv20525100.6"/>
    <property type="gene ID" value="AET2Gv20525100"/>
</dbReference>
<keyword evidence="1" id="KW-0472">Membrane</keyword>
<protein>
    <submittedName>
        <fullName evidence="2">Uncharacterized protein</fullName>
    </submittedName>
</protein>
<reference evidence="2" key="3">
    <citation type="journal article" date="2017" name="Nature">
        <title>Genome sequence of the progenitor of the wheat D genome Aegilops tauschii.</title>
        <authorList>
            <person name="Luo M.C."/>
            <person name="Gu Y.Q."/>
            <person name="Puiu D."/>
            <person name="Wang H."/>
            <person name="Twardziok S.O."/>
            <person name="Deal K.R."/>
            <person name="Huo N."/>
            <person name="Zhu T."/>
            <person name="Wang L."/>
            <person name="Wang Y."/>
            <person name="McGuire P.E."/>
            <person name="Liu S."/>
            <person name="Long H."/>
            <person name="Ramasamy R.K."/>
            <person name="Rodriguez J.C."/>
            <person name="Van S.L."/>
            <person name="Yuan L."/>
            <person name="Wang Z."/>
            <person name="Xia Z."/>
            <person name="Xiao L."/>
            <person name="Anderson O.D."/>
            <person name="Ouyang S."/>
            <person name="Liang Y."/>
            <person name="Zimin A.V."/>
            <person name="Pertea G."/>
            <person name="Qi P."/>
            <person name="Bennetzen J.L."/>
            <person name="Dai X."/>
            <person name="Dawson M.W."/>
            <person name="Muller H.G."/>
            <person name="Kugler K."/>
            <person name="Rivarola-Duarte L."/>
            <person name="Spannagl M."/>
            <person name="Mayer K.F.X."/>
            <person name="Lu F.H."/>
            <person name="Bevan M.W."/>
            <person name="Leroy P."/>
            <person name="Li P."/>
            <person name="You F.M."/>
            <person name="Sun Q."/>
            <person name="Liu Z."/>
            <person name="Lyons E."/>
            <person name="Wicker T."/>
            <person name="Salzberg S.L."/>
            <person name="Devos K.M."/>
            <person name="Dvorak J."/>
        </authorList>
    </citation>
    <scope>NUCLEOTIDE SEQUENCE [LARGE SCALE GENOMIC DNA]</scope>
    <source>
        <strain evidence="2">cv. AL8/78</strain>
    </source>
</reference>
<dbReference type="Proteomes" id="UP000015105">
    <property type="component" value="Chromosome 2D"/>
</dbReference>
<dbReference type="EnsemblPlants" id="AET2Gv20525100.6">
    <property type="protein sequence ID" value="AET2Gv20525100.6"/>
    <property type="gene ID" value="AET2Gv20525100"/>
</dbReference>
<organism evidence="2 3">
    <name type="scientific">Aegilops tauschii subsp. strangulata</name>
    <name type="common">Goatgrass</name>
    <dbReference type="NCBI Taxonomy" id="200361"/>
    <lineage>
        <taxon>Eukaryota</taxon>
        <taxon>Viridiplantae</taxon>
        <taxon>Streptophyta</taxon>
        <taxon>Embryophyta</taxon>
        <taxon>Tracheophyta</taxon>
        <taxon>Spermatophyta</taxon>
        <taxon>Magnoliopsida</taxon>
        <taxon>Liliopsida</taxon>
        <taxon>Poales</taxon>
        <taxon>Poaceae</taxon>
        <taxon>BOP clade</taxon>
        <taxon>Pooideae</taxon>
        <taxon>Triticodae</taxon>
        <taxon>Triticeae</taxon>
        <taxon>Triticinae</taxon>
        <taxon>Aegilops</taxon>
    </lineage>
</organism>
<feature type="transmembrane region" description="Helical" evidence="1">
    <location>
        <begin position="50"/>
        <end position="70"/>
    </location>
</feature>